<sequence>MDKCFVIQPFDNDKFDKRYEDIFKPAIDKAELDPYRVDKDLSVRIPIDEIEQNISDSALCFAEITTDNPNVWYELGFAFAKKKDVVMVCSDERKDKFPFDIQHRHVIKYSTSSKSDFEILEDTITRKIKAYRSKTKTAKAISSAPIADREGLKSHEIALLVLAIENQITSEDSISVYQLKHEMNKAGYTDVATSVGIRTLKSSGFLDTYKESDEWNNGQEYLACRLTESGEQWILQNQDKLEFKISQDSNNKTEDGDLPF</sequence>
<gene>
    <name evidence="1" type="ORF">OB69_05405</name>
</gene>
<dbReference type="RefSeq" id="WP_053222682.1">
    <property type="nucleotide sequence ID" value="NZ_JSVA01000006.1"/>
</dbReference>
<dbReference type="EMBL" id="JSVA01000006">
    <property type="protein sequence ID" value="KOF03725.1"/>
    <property type="molecule type" value="Genomic_DNA"/>
</dbReference>
<reference evidence="2" key="1">
    <citation type="submission" date="2014-11" db="EMBL/GenBank/DDBJ databases">
        <title>Genome sequencing of Roseivirga sp. D-25.</title>
        <authorList>
            <person name="Selvaratnam C."/>
            <person name="Thevarajoo S."/>
            <person name="Goh K.M."/>
            <person name="Eee R."/>
            <person name="Chan K.-G."/>
            <person name="Chong C.S."/>
        </authorList>
    </citation>
    <scope>NUCLEOTIDE SEQUENCE [LARGE SCALE GENOMIC DNA]</scope>
    <source>
        <strain evidence="2">D-25</strain>
    </source>
</reference>
<accession>A0A0L8ANB9</accession>
<evidence type="ECO:0000313" key="2">
    <source>
        <dbReference type="Proteomes" id="UP000036908"/>
    </source>
</evidence>
<dbReference type="Gene3D" id="3.40.50.450">
    <property type="match status" value="1"/>
</dbReference>
<dbReference type="AlphaFoldDB" id="A0A0L8ANB9"/>
<keyword evidence="2" id="KW-1185">Reference proteome</keyword>
<protein>
    <recommendedName>
        <fullName evidence="3">CD-NTase-associated protein 12/Pycsar effector protein TIR domain-containing protein</fullName>
    </recommendedName>
</protein>
<dbReference type="OrthoDB" id="9815193at2"/>
<dbReference type="PATRIC" id="fig|1566026.4.peg.2905"/>
<evidence type="ECO:0008006" key="3">
    <source>
        <dbReference type="Google" id="ProtNLM"/>
    </source>
</evidence>
<evidence type="ECO:0000313" key="1">
    <source>
        <dbReference type="EMBL" id="KOF03725.1"/>
    </source>
</evidence>
<comment type="caution">
    <text evidence="1">The sequence shown here is derived from an EMBL/GenBank/DDBJ whole genome shotgun (WGS) entry which is preliminary data.</text>
</comment>
<organism evidence="1 2">
    <name type="scientific">Roseivirga seohaensis subsp. aquiponti</name>
    <dbReference type="NCBI Taxonomy" id="1566026"/>
    <lineage>
        <taxon>Bacteria</taxon>
        <taxon>Pseudomonadati</taxon>
        <taxon>Bacteroidota</taxon>
        <taxon>Cytophagia</taxon>
        <taxon>Cytophagales</taxon>
        <taxon>Roseivirgaceae</taxon>
        <taxon>Roseivirga</taxon>
    </lineage>
</organism>
<proteinExistence type="predicted"/>
<name>A0A0L8ANB9_9BACT</name>
<dbReference type="Proteomes" id="UP000036908">
    <property type="component" value="Unassembled WGS sequence"/>
</dbReference>